<evidence type="ECO:0000256" key="9">
    <source>
        <dbReference type="SAM" id="SignalP"/>
    </source>
</evidence>
<dbReference type="InterPro" id="IPR007110">
    <property type="entry name" value="Ig-like_dom"/>
</dbReference>
<dbReference type="InterPro" id="IPR013783">
    <property type="entry name" value="Ig-like_fold"/>
</dbReference>
<evidence type="ECO:0000256" key="4">
    <source>
        <dbReference type="ARBA" id="ARBA00023136"/>
    </source>
</evidence>
<comment type="caution">
    <text evidence="11">The sequence shown here is derived from an EMBL/GenBank/DDBJ whole genome shotgun (WGS) entry which is preliminary data.</text>
</comment>
<keyword evidence="4 8" id="KW-0472">Membrane</keyword>
<keyword evidence="8" id="KW-1133">Transmembrane helix</keyword>
<comment type="subcellular location">
    <subcellularLocation>
        <location evidence="1">Cell membrane</location>
    </subcellularLocation>
</comment>
<dbReference type="CDD" id="cd00096">
    <property type="entry name" value="Ig"/>
    <property type="match status" value="1"/>
</dbReference>
<dbReference type="InterPro" id="IPR003598">
    <property type="entry name" value="Ig_sub2"/>
</dbReference>
<feature type="domain" description="Ig-like" evidence="10">
    <location>
        <begin position="16"/>
        <end position="90"/>
    </location>
</feature>
<evidence type="ECO:0000256" key="1">
    <source>
        <dbReference type="ARBA" id="ARBA00004236"/>
    </source>
</evidence>
<evidence type="ECO:0000256" key="8">
    <source>
        <dbReference type="SAM" id="Phobius"/>
    </source>
</evidence>
<evidence type="ECO:0000259" key="10">
    <source>
        <dbReference type="PROSITE" id="PS50835"/>
    </source>
</evidence>
<dbReference type="AlphaFoldDB" id="A0A7J8BE18"/>
<keyword evidence="12" id="KW-1185">Reference proteome</keyword>
<sequence length="429" mass="46055">MLLRLLLLTCAPFCEPTVLLLRARPPQPTEGTAVTLTCETWPPPQQAHVPLQFRFFRDDRALQPGWSRSPELQVAAVWSEDSRSYWCEAQAAGSVIGRSRPIQVQVQRVSVYNVSLETRPPGGRAVEGQKLVLVCLVAGGTGEVTFVWYKGALGLALETRTQRSLTAEFEVPAVKESDAELYYCAADNGRGPCLSGLVSVTVTVPASRPVLTVGASGARAEPGDVLRLHCEAPRGSPPILYRFYRGGDSLGSSQAPSGGGASLNLSVTEEHSGNYFCEADNGLGAQRSEAVTFNVTAPAADRKGPTSVIVGAPLGSLGLGMAALLFYCWLKRKVGRRPAGNAPRSPAVPPPRESTYLNSAVPVRPRPTYENVNVGGGDEIYSLVYHLQQEQPSAAAEPLRTEPEDKYSAVIYAGLKKPCVTDEDYEDAM</sequence>
<dbReference type="SUPFAM" id="SSF48726">
    <property type="entry name" value="Immunoglobulin"/>
    <property type="match status" value="3"/>
</dbReference>
<protein>
    <submittedName>
        <fullName evidence="11">Fc receptor like 1</fullName>
    </submittedName>
</protein>
<evidence type="ECO:0000313" key="12">
    <source>
        <dbReference type="Proteomes" id="UP000593571"/>
    </source>
</evidence>
<dbReference type="SMART" id="SM00409">
    <property type="entry name" value="IG"/>
    <property type="match status" value="3"/>
</dbReference>
<name>A0A7J8BE18_ROUAE</name>
<dbReference type="GO" id="GO:0004888">
    <property type="term" value="F:transmembrane signaling receptor activity"/>
    <property type="evidence" value="ECO:0007669"/>
    <property type="project" value="TreeGrafter"/>
</dbReference>
<dbReference type="InterPro" id="IPR050488">
    <property type="entry name" value="Ig_Fc_receptor"/>
</dbReference>
<dbReference type="GO" id="GO:0009897">
    <property type="term" value="C:external side of plasma membrane"/>
    <property type="evidence" value="ECO:0007669"/>
    <property type="project" value="TreeGrafter"/>
</dbReference>
<feature type="domain" description="Ig-like" evidence="10">
    <location>
        <begin position="209"/>
        <end position="292"/>
    </location>
</feature>
<dbReference type="Pfam" id="PF13927">
    <property type="entry name" value="Ig_3"/>
    <property type="match status" value="1"/>
</dbReference>
<evidence type="ECO:0000256" key="5">
    <source>
        <dbReference type="ARBA" id="ARBA00023157"/>
    </source>
</evidence>
<dbReference type="SMART" id="SM00408">
    <property type="entry name" value="IGc2"/>
    <property type="match status" value="3"/>
</dbReference>
<feature type="transmembrane region" description="Helical" evidence="8">
    <location>
        <begin position="308"/>
        <end position="330"/>
    </location>
</feature>
<keyword evidence="6" id="KW-0325">Glycoprotein</keyword>
<dbReference type="InterPro" id="IPR003599">
    <property type="entry name" value="Ig_sub"/>
</dbReference>
<evidence type="ECO:0000256" key="3">
    <source>
        <dbReference type="ARBA" id="ARBA00022729"/>
    </source>
</evidence>
<dbReference type="GO" id="GO:0006955">
    <property type="term" value="P:immune response"/>
    <property type="evidence" value="ECO:0007669"/>
    <property type="project" value="TreeGrafter"/>
</dbReference>
<dbReference type="PROSITE" id="PS50835">
    <property type="entry name" value="IG_LIKE"/>
    <property type="match status" value="3"/>
</dbReference>
<proteinExistence type="predicted"/>
<keyword evidence="11" id="KW-0675">Receptor</keyword>
<evidence type="ECO:0000256" key="7">
    <source>
        <dbReference type="ARBA" id="ARBA00023319"/>
    </source>
</evidence>
<evidence type="ECO:0000256" key="6">
    <source>
        <dbReference type="ARBA" id="ARBA00023180"/>
    </source>
</evidence>
<feature type="chain" id="PRO_5029592787" evidence="9">
    <location>
        <begin position="17"/>
        <end position="429"/>
    </location>
</feature>
<keyword evidence="7" id="KW-0393">Immunoglobulin domain</keyword>
<keyword evidence="5" id="KW-1015">Disulfide bond</keyword>
<evidence type="ECO:0000313" key="11">
    <source>
        <dbReference type="EMBL" id="KAF6396676.1"/>
    </source>
</evidence>
<dbReference type="GO" id="GO:0007166">
    <property type="term" value="P:cell surface receptor signaling pathway"/>
    <property type="evidence" value="ECO:0007669"/>
    <property type="project" value="TreeGrafter"/>
</dbReference>
<feature type="signal peptide" evidence="9">
    <location>
        <begin position="1"/>
        <end position="16"/>
    </location>
</feature>
<keyword evidence="8" id="KW-0812">Transmembrane</keyword>
<dbReference type="Gene3D" id="2.60.40.10">
    <property type="entry name" value="Immunoglobulins"/>
    <property type="match status" value="3"/>
</dbReference>
<evidence type="ECO:0000256" key="2">
    <source>
        <dbReference type="ARBA" id="ARBA00022475"/>
    </source>
</evidence>
<keyword evidence="3 9" id="KW-0732">Signal</keyword>
<gene>
    <name evidence="11" type="ORF">HJG63_005067</name>
</gene>
<dbReference type="FunFam" id="2.60.40.10:FF:000357">
    <property type="entry name" value="Fc receptor like 1"/>
    <property type="match status" value="1"/>
</dbReference>
<dbReference type="EMBL" id="JACASE010000017">
    <property type="protein sequence ID" value="KAF6396676.1"/>
    <property type="molecule type" value="Genomic_DNA"/>
</dbReference>
<feature type="domain" description="Ig-like" evidence="10">
    <location>
        <begin position="101"/>
        <end position="203"/>
    </location>
</feature>
<dbReference type="Pfam" id="PF13895">
    <property type="entry name" value="Ig_2"/>
    <property type="match status" value="1"/>
</dbReference>
<organism evidence="11 12">
    <name type="scientific">Rousettus aegyptiacus</name>
    <name type="common">Egyptian fruit bat</name>
    <name type="synonym">Pteropus aegyptiacus</name>
    <dbReference type="NCBI Taxonomy" id="9407"/>
    <lineage>
        <taxon>Eukaryota</taxon>
        <taxon>Metazoa</taxon>
        <taxon>Chordata</taxon>
        <taxon>Craniata</taxon>
        <taxon>Vertebrata</taxon>
        <taxon>Euteleostomi</taxon>
        <taxon>Mammalia</taxon>
        <taxon>Eutheria</taxon>
        <taxon>Laurasiatheria</taxon>
        <taxon>Chiroptera</taxon>
        <taxon>Yinpterochiroptera</taxon>
        <taxon>Pteropodoidea</taxon>
        <taxon>Pteropodidae</taxon>
        <taxon>Rousettinae</taxon>
        <taxon>Rousettus</taxon>
    </lineage>
</organism>
<accession>A0A7J8BE18</accession>
<reference evidence="11 12" key="1">
    <citation type="journal article" date="2020" name="Nature">
        <title>Six reference-quality genomes reveal evolution of bat adaptations.</title>
        <authorList>
            <person name="Jebb D."/>
            <person name="Huang Z."/>
            <person name="Pippel M."/>
            <person name="Hughes G.M."/>
            <person name="Lavrichenko K."/>
            <person name="Devanna P."/>
            <person name="Winkler S."/>
            <person name="Jermiin L.S."/>
            <person name="Skirmuntt E.C."/>
            <person name="Katzourakis A."/>
            <person name="Burkitt-Gray L."/>
            <person name="Ray D.A."/>
            <person name="Sullivan K.A.M."/>
            <person name="Roscito J.G."/>
            <person name="Kirilenko B.M."/>
            <person name="Davalos L.M."/>
            <person name="Corthals A.P."/>
            <person name="Power M.L."/>
            <person name="Jones G."/>
            <person name="Ransome R.D."/>
            <person name="Dechmann D.K.N."/>
            <person name="Locatelli A.G."/>
            <person name="Puechmaille S.J."/>
            <person name="Fedrigo O."/>
            <person name="Jarvis E.D."/>
            <person name="Hiller M."/>
            <person name="Vernes S.C."/>
            <person name="Myers E.W."/>
            <person name="Teeling E.C."/>
        </authorList>
    </citation>
    <scope>NUCLEOTIDE SEQUENCE [LARGE SCALE GENOMIC DNA]</scope>
    <source>
        <strain evidence="11">MRouAeg1</strain>
        <tissue evidence="11">Muscle</tissue>
    </source>
</reference>
<dbReference type="PANTHER" id="PTHR11481:SF64">
    <property type="entry name" value="FC RECEPTOR-LIKE PROTEIN 4"/>
    <property type="match status" value="1"/>
</dbReference>
<dbReference type="Proteomes" id="UP000593571">
    <property type="component" value="Unassembled WGS sequence"/>
</dbReference>
<keyword evidence="2" id="KW-1003">Cell membrane</keyword>
<dbReference type="InterPro" id="IPR036179">
    <property type="entry name" value="Ig-like_dom_sf"/>
</dbReference>
<dbReference type="PANTHER" id="PTHR11481">
    <property type="entry name" value="IMMUNOGLOBULIN FC RECEPTOR"/>
    <property type="match status" value="1"/>
</dbReference>